<protein>
    <submittedName>
        <fullName evidence="1">Uncharacterized protein</fullName>
    </submittedName>
</protein>
<keyword evidence="2" id="KW-1185">Reference proteome</keyword>
<gene>
    <name evidence="1" type="ORF">WN51_09283</name>
</gene>
<evidence type="ECO:0000313" key="1">
    <source>
        <dbReference type="EMBL" id="KOX77618.1"/>
    </source>
</evidence>
<name>A0A0N0BIF9_9HYME</name>
<dbReference type="Proteomes" id="UP000053105">
    <property type="component" value="Unassembled WGS sequence"/>
</dbReference>
<dbReference type="EMBL" id="KQ435729">
    <property type="protein sequence ID" value="KOX77618.1"/>
    <property type="molecule type" value="Genomic_DNA"/>
</dbReference>
<proteinExistence type="predicted"/>
<evidence type="ECO:0000313" key="2">
    <source>
        <dbReference type="Proteomes" id="UP000053105"/>
    </source>
</evidence>
<organism evidence="1 2">
    <name type="scientific">Melipona quadrifasciata</name>
    <dbReference type="NCBI Taxonomy" id="166423"/>
    <lineage>
        <taxon>Eukaryota</taxon>
        <taxon>Metazoa</taxon>
        <taxon>Ecdysozoa</taxon>
        <taxon>Arthropoda</taxon>
        <taxon>Hexapoda</taxon>
        <taxon>Insecta</taxon>
        <taxon>Pterygota</taxon>
        <taxon>Neoptera</taxon>
        <taxon>Endopterygota</taxon>
        <taxon>Hymenoptera</taxon>
        <taxon>Apocrita</taxon>
        <taxon>Aculeata</taxon>
        <taxon>Apoidea</taxon>
        <taxon>Anthophila</taxon>
        <taxon>Apidae</taxon>
        <taxon>Melipona</taxon>
    </lineage>
</organism>
<reference evidence="1 2" key="1">
    <citation type="submission" date="2015-07" db="EMBL/GenBank/DDBJ databases">
        <title>The genome of Melipona quadrifasciata.</title>
        <authorList>
            <person name="Pan H."/>
            <person name="Kapheim K."/>
        </authorList>
    </citation>
    <scope>NUCLEOTIDE SEQUENCE [LARGE SCALE GENOMIC DNA]</scope>
    <source>
        <strain evidence="1">0111107301</strain>
        <tissue evidence="1">Whole body</tissue>
    </source>
</reference>
<dbReference type="AlphaFoldDB" id="A0A0N0BIF9"/>
<accession>A0A0N0BIF9</accession>
<sequence length="93" mass="10706">MHGYQRLIPTHTHTHISAEDFCLKKKCRKRRSSMQKLFVDLINLQVDSYNSCNPDITEEEKESGLTEHLDTLDRAQGKLKKLKNGAVPSVLNR</sequence>